<evidence type="ECO:0000313" key="2">
    <source>
        <dbReference type="RefSeq" id="XP_045145197.1"/>
    </source>
</evidence>
<sequence>MKMADAKQKRNEQLKRWIGSETDLEPPVVKRQKTKVKFDDGAVFLAACSSGDTDEVLKLLHRGADINYANVDGLTALHQACIDDNVDMVKFLVENGANINQPDNEGWIPLHAAASCGYLDIAEFLIGQGAHVGAVNSEGDTPLDIAEDEAMEELLQNEVNRQGVDIEAARKEEERIMLRDARQWLNSGHINDVRHAKSGGTALHVAAAKGYTEVLKLLIQAGYDVNIKDYDGWTPLHAAAHWSKEEACRILVDNLCDMEMVNKVGQTAFDVADEDILGYLEELQKKQNLLHSEKRDKKSPLIESTANIDNNQSQKTFKNKETLIIEPEKNASCIESLEQEKVDEEEEEGKKDESSCSSEEDEEDDSESEAETDKTKPMASVTNVNTSSTQAAPVAVTTPAVTAGQATPTSPMKKEKDNKGTRLAYVAPTIPRRLASTSDIEEKENRDSSSLRTSSSYTRRKWDDDFRKNSSINEGTTYHRSCSFGRRQDDLISSSVPSSTSTPTVTSATGLPKSLLSSNSTTAKITTGSSIAGPQSSTSNRLWAEDSTEKEKDSVPTTVTIPVAPTVVHAAASTTTLTTTTAGTVSSTSEVRERRRSYLTPVRDEESESQRKARSRQARQSRRSTQGVTLTDLQEAEKTIGRSRSTRTREQENEEKEKEEKEKQDKEKQEEKKESETSREDEYKQKYSRTYDETCQRYRPLSTSSSTTPSSSLSTMSSSLYASSQINRPNSLVGITSAYSRGLTKENEREGEKREEEKEGEDKPKSIRERRRPREKRRSTGVSFWTQDSDENEQEQQSDAEEGSNKRETQTDSIPSYEPSSSSASDRYDSLLGRSGSYLEERKPYSSRLEKEDPADFKKLYEQILAENEKLKAQLHDTNMELTDLKLQLEKATQRQERFADRSLLEMEKRERRALERRISEMEEELKNLHQIKQIQTLSELNEQLLTENRALTRVVVKRSGFCGQLQSVNL</sequence>
<reference evidence="2" key="1">
    <citation type="submission" date="2025-08" db="UniProtKB">
        <authorList>
            <consortium name="RefSeq"/>
        </authorList>
    </citation>
    <scope>IDENTIFICATION</scope>
</reference>
<dbReference type="RefSeq" id="XP_045145197.1">
    <property type="nucleotide sequence ID" value="XM_045289262.1"/>
</dbReference>
<organism evidence="1 2">
    <name type="scientific">Echinops telfairi</name>
    <name type="common">Lesser hedgehog tenrec</name>
    <dbReference type="NCBI Taxonomy" id="9371"/>
    <lineage>
        <taxon>Eukaryota</taxon>
        <taxon>Metazoa</taxon>
        <taxon>Chordata</taxon>
        <taxon>Craniata</taxon>
        <taxon>Vertebrata</taxon>
        <taxon>Euteleostomi</taxon>
        <taxon>Mammalia</taxon>
        <taxon>Eutheria</taxon>
        <taxon>Afrotheria</taxon>
        <taxon>Tenrecidae</taxon>
        <taxon>Tenrecinae</taxon>
        <taxon>Echinops</taxon>
    </lineage>
</organism>
<proteinExistence type="predicted"/>
<evidence type="ECO:0000313" key="1">
    <source>
        <dbReference type="Proteomes" id="UP000694863"/>
    </source>
</evidence>
<gene>
    <name evidence="2" type="primary">PPP1R12A</name>
</gene>
<accession>A0AC55D0C1</accession>
<name>A0AC55D0C1_ECHTE</name>
<dbReference type="Proteomes" id="UP000694863">
    <property type="component" value="Unplaced"/>
</dbReference>
<keyword evidence="1" id="KW-1185">Reference proteome</keyword>
<protein>
    <submittedName>
        <fullName evidence="2">Protein phosphatase 1 regulatory subunit 12A isoform X7</fullName>
    </submittedName>
</protein>